<comment type="caution">
    <text evidence="3">The sequence shown here is derived from an EMBL/GenBank/DDBJ whole genome shotgun (WGS) entry which is preliminary data.</text>
</comment>
<dbReference type="Proteomes" id="UP000306050">
    <property type="component" value="Chromosome SGRAM_20"/>
</dbReference>
<dbReference type="KEGG" id="sgra:EX895_003301"/>
<evidence type="ECO:0000259" key="2">
    <source>
        <dbReference type="Pfam" id="PF12222"/>
    </source>
</evidence>
<gene>
    <name evidence="3" type="ORF">EX895_003301</name>
</gene>
<dbReference type="EMBL" id="SRRM01000012">
    <property type="protein sequence ID" value="TKY87720.1"/>
    <property type="molecule type" value="Genomic_DNA"/>
</dbReference>
<evidence type="ECO:0000313" key="4">
    <source>
        <dbReference type="Proteomes" id="UP000306050"/>
    </source>
</evidence>
<sequence length="709" mass="75784">MHLAKYALLAATVATTNVVGSNHAEGSKLRQQLKIPDIWKSPLFKSSNGPPLPGPFGGAPSQANSPASPAASKPNTTSFQESFQVHEPAPILTTPIHSCSVTLVDRSFANSYGSPSTLSFDPNSAFAGTACADPSLWTGLTLDVHGETRGRQFDRLGTVWVGNNQTGQGVEVFRLDNPEPTRAGVFWDTSKDVGKYYPLFSQPADVVFDLPNIVDSTYTGALNVTLKLTASVQGVLSPRGVRHRGVHKRGGHASAPSTAFPLKHRAADVVIPLSKRLQADNSIFLVGGSAGNGTTHVSIPRNAARAIVEVYASGTATEEFWYTGIPDKYYSQIPDAAADGYYAHGTYREVQLYIDGRFAGYIAPYPVIFTGGINPLLWRPSANYGTFDQPTYSIDITPWLGELTDGQTHSFELAVVSSEEGGSINDASWFVSGNVQVYLDASGERTTGKVILVEKGTEHVDGYTSGELHGDPLSNGTLTYEVGLRKGRTFGVAGSVKTGSGVEYIAGWYQTSEYSNKGFVNATAQTNDQKSYGWMRSLVLGADKVDQVMGGNLSLDALQALATASRGAGVSAVQLDFNYPLYAASYLSNTNFDNQVTQQFDRTVRRASFSSAPSDLDQMVGDESTFVHTNPIAALPHATLSNRKEEADSVLENGAIASGTGTSYQSFLYKDMAGGTIDRETRTNTTSVLEDSLGGSLRARAQPAQLNVV</sequence>
<feature type="region of interest" description="Disordered" evidence="1">
    <location>
        <begin position="49"/>
        <end position="84"/>
    </location>
</feature>
<keyword evidence="4" id="KW-1185">Reference proteome</keyword>
<protein>
    <recommendedName>
        <fullName evidence="2">Peptide N-acetyl-beta-D-glucosaminyl asparaginase amidase A N-terminal domain-containing protein</fullName>
    </recommendedName>
</protein>
<accession>A0A4U7KTA2</accession>
<name>A0A4U7KTA2_9BASI</name>
<dbReference type="InterPro" id="IPR056948">
    <property type="entry name" value="PNGaseA_N"/>
</dbReference>
<feature type="compositionally biased region" description="Low complexity" evidence="1">
    <location>
        <begin position="58"/>
        <end position="78"/>
    </location>
</feature>
<evidence type="ECO:0000313" key="3">
    <source>
        <dbReference type="EMBL" id="TKY87720.1"/>
    </source>
</evidence>
<dbReference type="AlphaFoldDB" id="A0A4U7KTA2"/>
<dbReference type="PANTHER" id="PTHR31104">
    <property type="entry name" value="PEPTIDE-N4-(N-ACETYL-BETA-GLUCOSAMINYL)ASPARAGINE AMIDASE A PROTEIN"/>
    <property type="match status" value="1"/>
</dbReference>
<dbReference type="Pfam" id="PF12222">
    <property type="entry name" value="PNGaseA"/>
    <property type="match status" value="1"/>
</dbReference>
<reference evidence="3 4" key="1">
    <citation type="submission" date="2019-05" db="EMBL/GenBank/DDBJ databases">
        <title>Sporisorium graminicola CBS 10092 draft sequencing and annotation.</title>
        <authorList>
            <person name="Solano-Gonzalez S."/>
            <person name="Caddick M.X."/>
            <person name="Darby A."/>
        </authorList>
    </citation>
    <scope>NUCLEOTIDE SEQUENCE [LARGE SCALE GENOMIC DNA]</scope>
    <source>
        <strain evidence="3 4">CBS 10092</strain>
    </source>
</reference>
<dbReference type="OrthoDB" id="1612078at2759"/>
<proteinExistence type="predicted"/>
<organism evidence="3 4">
    <name type="scientific">Sporisorium graminicola</name>
    <dbReference type="NCBI Taxonomy" id="280036"/>
    <lineage>
        <taxon>Eukaryota</taxon>
        <taxon>Fungi</taxon>
        <taxon>Dikarya</taxon>
        <taxon>Basidiomycota</taxon>
        <taxon>Ustilaginomycotina</taxon>
        <taxon>Ustilaginomycetes</taxon>
        <taxon>Ustilaginales</taxon>
        <taxon>Ustilaginaceae</taxon>
        <taxon>Sporisorium</taxon>
    </lineage>
</organism>
<dbReference type="GeneID" id="40726196"/>
<feature type="domain" description="Peptide N-acetyl-beta-D-glucosaminyl asparaginase amidase A N-terminal" evidence="2">
    <location>
        <begin position="97"/>
        <end position="451"/>
    </location>
</feature>
<dbReference type="InterPro" id="IPR021102">
    <property type="entry name" value="PNGase_A"/>
</dbReference>
<dbReference type="RefSeq" id="XP_029739705.1">
    <property type="nucleotide sequence ID" value="XM_029883899.1"/>
</dbReference>
<evidence type="ECO:0000256" key="1">
    <source>
        <dbReference type="SAM" id="MobiDB-lite"/>
    </source>
</evidence>